<keyword evidence="3" id="KW-0675">Receptor</keyword>
<sequence length="198" mass="21448">MNATEGPLDHWLGYRDCLPLALTPLTQASVAQLEHWHDQNLRALHAIAVLDERHVGSETGGALETEVERLHQKIDVVLELLGAVLRAGRSEAPAVPVRLSREGLSWPVGHPAPTDARLLVELSLHPCAPAPLCWPVQLIGEHEGETCARFEDMSEALGAALERFVFTRHRRSVAGARSPAGTVAASGPPRQSVRHPPP</sequence>
<evidence type="ECO:0000313" key="3">
    <source>
        <dbReference type="EMBL" id="PXV66043.1"/>
    </source>
</evidence>
<accession>A0A318E9F8</accession>
<dbReference type="AlphaFoldDB" id="A0A318E9F8"/>
<gene>
    <name evidence="3" type="ORF">C8D93_10815</name>
</gene>
<reference evidence="3 4" key="1">
    <citation type="submission" date="2018-04" db="EMBL/GenBank/DDBJ databases">
        <title>Genomic Encyclopedia of Type Strains, Phase IV (KMG-IV): sequencing the most valuable type-strain genomes for metagenomic binning, comparative biology and taxonomic classification.</title>
        <authorList>
            <person name="Goeker M."/>
        </authorList>
    </citation>
    <scope>NUCLEOTIDE SEQUENCE [LARGE SCALE GENOMIC DNA]</scope>
    <source>
        <strain evidence="3 4">DSM 104150</strain>
    </source>
</reference>
<dbReference type="Pfam" id="PF16823">
    <property type="entry name" value="tPilZ"/>
    <property type="match status" value="1"/>
</dbReference>
<comment type="caution">
    <text evidence="3">The sequence shown here is derived from an EMBL/GenBank/DDBJ whole genome shotgun (WGS) entry which is preliminary data.</text>
</comment>
<name>A0A318E9F8_9GAMM</name>
<dbReference type="RefSeq" id="WP_110265819.1">
    <property type="nucleotide sequence ID" value="NZ_CAKZQT010000026.1"/>
</dbReference>
<dbReference type="OrthoDB" id="9151696at2"/>
<evidence type="ECO:0000313" key="4">
    <source>
        <dbReference type="Proteomes" id="UP000248330"/>
    </source>
</evidence>
<feature type="region of interest" description="Disordered" evidence="1">
    <location>
        <begin position="176"/>
        <end position="198"/>
    </location>
</feature>
<keyword evidence="4" id="KW-1185">Reference proteome</keyword>
<evidence type="ECO:0000256" key="1">
    <source>
        <dbReference type="SAM" id="MobiDB-lite"/>
    </source>
</evidence>
<dbReference type="Proteomes" id="UP000248330">
    <property type="component" value="Unassembled WGS sequence"/>
</dbReference>
<dbReference type="EMBL" id="QICN01000008">
    <property type="protein sequence ID" value="PXV66043.1"/>
    <property type="molecule type" value="Genomic_DNA"/>
</dbReference>
<protein>
    <submittedName>
        <fullName evidence="3">Atypical PilZ domain-containing cyclic di-GMP receptor</fullName>
    </submittedName>
</protein>
<proteinExistence type="predicted"/>
<dbReference type="InterPro" id="IPR031800">
    <property type="entry name" value="PilZ_atypical"/>
</dbReference>
<evidence type="ECO:0000259" key="2">
    <source>
        <dbReference type="Pfam" id="PF16823"/>
    </source>
</evidence>
<feature type="domain" description="Cyclic di-GMP receptor atypical PilZ" evidence="2">
    <location>
        <begin position="41"/>
        <end position="177"/>
    </location>
</feature>
<organism evidence="3 4">
    <name type="scientific">Sinimarinibacterium flocculans</name>
    <dbReference type="NCBI Taxonomy" id="985250"/>
    <lineage>
        <taxon>Bacteria</taxon>
        <taxon>Pseudomonadati</taxon>
        <taxon>Pseudomonadota</taxon>
        <taxon>Gammaproteobacteria</taxon>
        <taxon>Nevskiales</taxon>
        <taxon>Nevskiaceae</taxon>
        <taxon>Sinimarinibacterium</taxon>
    </lineage>
</organism>